<dbReference type="InterPro" id="IPR001867">
    <property type="entry name" value="OmpR/PhoB-type_DNA-bd"/>
</dbReference>
<dbReference type="InterPro" id="IPR036388">
    <property type="entry name" value="WH-like_DNA-bd_sf"/>
</dbReference>
<feature type="transmembrane region" description="Helical" evidence="3">
    <location>
        <begin position="119"/>
        <end position="138"/>
    </location>
</feature>
<comment type="caution">
    <text evidence="5">The sequence shown here is derived from an EMBL/GenBank/DDBJ whole genome shotgun (WGS) entry which is preliminary data.</text>
</comment>
<organism evidence="5 6">
    <name type="scientific">Luteibacter anthropi</name>
    <dbReference type="NCBI Taxonomy" id="564369"/>
    <lineage>
        <taxon>Bacteria</taxon>
        <taxon>Pseudomonadati</taxon>
        <taxon>Pseudomonadota</taxon>
        <taxon>Gammaproteobacteria</taxon>
        <taxon>Lysobacterales</taxon>
        <taxon>Rhodanobacteraceae</taxon>
        <taxon>Luteibacter</taxon>
    </lineage>
</organism>
<sequence length="260" mass="28599">MLRFDDIRLDPVLLQAFRGDVPLDAPPQVVEVLVYLVHHGERIVPRSELLERFWPRAGTGGDAALNTCIRRMRTLLDDDAEAPRYIQTRPRAGYRFIGTLSGDMPVVPPRRPWFSGARMAMGGLSAVILLAGVLWAHAAMRTSSQRIAVEPVQGMCEYVLFPNFNAGLRESLVARVSRGLPEGYSIATDPAGADLHARVSVRQTPQQTVAVISLLDDSKGRIVWSGEFAEPTDTNDYVPLQGVLADRMATDLLIALGKRS</sequence>
<protein>
    <submittedName>
        <fullName evidence="5">Winged helix-turn-helix transcriptional regulator</fullName>
    </submittedName>
</protein>
<evidence type="ECO:0000256" key="3">
    <source>
        <dbReference type="SAM" id="Phobius"/>
    </source>
</evidence>
<dbReference type="SMART" id="SM00862">
    <property type="entry name" value="Trans_reg_C"/>
    <property type="match status" value="1"/>
</dbReference>
<feature type="DNA-binding region" description="OmpR/PhoB-type" evidence="2">
    <location>
        <begin position="1"/>
        <end position="98"/>
    </location>
</feature>
<dbReference type="EMBL" id="JAARLZ010000001">
    <property type="protein sequence ID" value="NII04941.1"/>
    <property type="molecule type" value="Genomic_DNA"/>
</dbReference>
<name>A0A7X5ZGQ8_9GAMM</name>
<dbReference type="Gene3D" id="1.10.10.10">
    <property type="entry name" value="Winged helix-like DNA-binding domain superfamily/Winged helix DNA-binding domain"/>
    <property type="match status" value="1"/>
</dbReference>
<keyword evidence="3" id="KW-0812">Transmembrane</keyword>
<gene>
    <name evidence="5" type="ORF">HBF25_00915</name>
</gene>
<dbReference type="GO" id="GO:0006355">
    <property type="term" value="P:regulation of DNA-templated transcription"/>
    <property type="evidence" value="ECO:0007669"/>
    <property type="project" value="InterPro"/>
</dbReference>
<keyword evidence="3" id="KW-1133">Transmembrane helix</keyword>
<feature type="domain" description="OmpR/PhoB-type" evidence="4">
    <location>
        <begin position="1"/>
        <end position="98"/>
    </location>
</feature>
<evidence type="ECO:0000313" key="6">
    <source>
        <dbReference type="Proteomes" id="UP000490980"/>
    </source>
</evidence>
<dbReference type="AlphaFoldDB" id="A0A7X5ZGQ8"/>
<accession>A0A7X5ZGQ8</accession>
<dbReference type="RefSeq" id="WP_166945674.1">
    <property type="nucleotide sequence ID" value="NZ_JAARLZ010000001.1"/>
</dbReference>
<dbReference type="InterPro" id="IPR016032">
    <property type="entry name" value="Sig_transdc_resp-reg_C-effctor"/>
</dbReference>
<keyword evidence="1 2" id="KW-0238">DNA-binding</keyword>
<dbReference type="PROSITE" id="PS51755">
    <property type="entry name" value="OMPR_PHOB"/>
    <property type="match status" value="1"/>
</dbReference>
<dbReference type="GO" id="GO:0000160">
    <property type="term" value="P:phosphorelay signal transduction system"/>
    <property type="evidence" value="ECO:0007669"/>
    <property type="project" value="InterPro"/>
</dbReference>
<keyword evidence="6" id="KW-1185">Reference proteome</keyword>
<dbReference type="SUPFAM" id="SSF46894">
    <property type="entry name" value="C-terminal effector domain of the bipartite response regulators"/>
    <property type="match status" value="1"/>
</dbReference>
<evidence type="ECO:0000313" key="5">
    <source>
        <dbReference type="EMBL" id="NII04941.1"/>
    </source>
</evidence>
<keyword evidence="3" id="KW-0472">Membrane</keyword>
<reference evidence="5 6" key="1">
    <citation type="submission" date="2020-03" db="EMBL/GenBank/DDBJ databases">
        <authorList>
            <person name="Lai Q."/>
        </authorList>
    </citation>
    <scope>NUCLEOTIDE SEQUENCE [LARGE SCALE GENOMIC DNA]</scope>
    <source>
        <strain evidence="5 6">CCUG 25036</strain>
    </source>
</reference>
<evidence type="ECO:0000259" key="4">
    <source>
        <dbReference type="PROSITE" id="PS51755"/>
    </source>
</evidence>
<evidence type="ECO:0000256" key="2">
    <source>
        <dbReference type="PROSITE-ProRule" id="PRU01091"/>
    </source>
</evidence>
<proteinExistence type="predicted"/>
<dbReference type="Proteomes" id="UP000490980">
    <property type="component" value="Unassembled WGS sequence"/>
</dbReference>
<dbReference type="Pfam" id="PF00486">
    <property type="entry name" value="Trans_reg_C"/>
    <property type="match status" value="1"/>
</dbReference>
<dbReference type="GO" id="GO:0003677">
    <property type="term" value="F:DNA binding"/>
    <property type="evidence" value="ECO:0007669"/>
    <property type="project" value="UniProtKB-UniRule"/>
</dbReference>
<evidence type="ECO:0000256" key="1">
    <source>
        <dbReference type="ARBA" id="ARBA00023125"/>
    </source>
</evidence>
<dbReference type="CDD" id="cd00383">
    <property type="entry name" value="trans_reg_C"/>
    <property type="match status" value="1"/>
</dbReference>